<dbReference type="OrthoDB" id="10020990at2759"/>
<accession>A0A9Q1F884</accession>
<comment type="cofactor">
    <cofactor evidence="1">
        <name>a divalent metal cation</name>
        <dbReference type="ChEBI" id="CHEBI:60240"/>
    </cofactor>
</comment>
<evidence type="ECO:0000313" key="6">
    <source>
        <dbReference type="Proteomes" id="UP001152622"/>
    </source>
</evidence>
<evidence type="ECO:0000256" key="2">
    <source>
        <dbReference type="ARBA" id="ARBA00022723"/>
    </source>
</evidence>
<dbReference type="Proteomes" id="UP001152622">
    <property type="component" value="Chromosome 7"/>
</dbReference>
<proteinExistence type="predicted"/>
<dbReference type="GO" id="GO:0046872">
    <property type="term" value="F:metal ion binding"/>
    <property type="evidence" value="ECO:0007669"/>
    <property type="project" value="UniProtKB-KW"/>
</dbReference>
<dbReference type="Pfam" id="PF13359">
    <property type="entry name" value="DDE_Tnp_4"/>
    <property type="match status" value="1"/>
</dbReference>
<feature type="region of interest" description="Disordered" evidence="3">
    <location>
        <begin position="22"/>
        <end position="57"/>
    </location>
</feature>
<organism evidence="5 6">
    <name type="scientific">Synaphobranchus kaupii</name>
    <name type="common">Kaup's arrowtooth eel</name>
    <dbReference type="NCBI Taxonomy" id="118154"/>
    <lineage>
        <taxon>Eukaryota</taxon>
        <taxon>Metazoa</taxon>
        <taxon>Chordata</taxon>
        <taxon>Craniata</taxon>
        <taxon>Vertebrata</taxon>
        <taxon>Euteleostomi</taxon>
        <taxon>Actinopterygii</taxon>
        <taxon>Neopterygii</taxon>
        <taxon>Teleostei</taxon>
        <taxon>Anguilliformes</taxon>
        <taxon>Synaphobranchidae</taxon>
        <taxon>Synaphobranchus</taxon>
    </lineage>
</organism>
<reference evidence="5" key="1">
    <citation type="journal article" date="2023" name="Science">
        <title>Genome structures resolve the early diversification of teleost fishes.</title>
        <authorList>
            <person name="Parey E."/>
            <person name="Louis A."/>
            <person name="Montfort J."/>
            <person name="Bouchez O."/>
            <person name="Roques C."/>
            <person name="Iampietro C."/>
            <person name="Lluch J."/>
            <person name="Castinel A."/>
            <person name="Donnadieu C."/>
            <person name="Desvignes T."/>
            <person name="Floi Bucao C."/>
            <person name="Jouanno E."/>
            <person name="Wen M."/>
            <person name="Mejri S."/>
            <person name="Dirks R."/>
            <person name="Jansen H."/>
            <person name="Henkel C."/>
            <person name="Chen W.J."/>
            <person name="Zahm M."/>
            <person name="Cabau C."/>
            <person name="Klopp C."/>
            <person name="Thompson A.W."/>
            <person name="Robinson-Rechavi M."/>
            <person name="Braasch I."/>
            <person name="Lecointre G."/>
            <person name="Bobe J."/>
            <person name="Postlethwait J.H."/>
            <person name="Berthelot C."/>
            <person name="Roest Crollius H."/>
            <person name="Guiguen Y."/>
        </authorList>
    </citation>
    <scope>NUCLEOTIDE SEQUENCE</scope>
    <source>
        <strain evidence="5">WJC10195</strain>
    </source>
</reference>
<feature type="domain" description="DDE Tnp4" evidence="4">
    <location>
        <begin position="92"/>
        <end position="127"/>
    </location>
</feature>
<evidence type="ECO:0000256" key="3">
    <source>
        <dbReference type="SAM" id="MobiDB-lite"/>
    </source>
</evidence>
<name>A0A9Q1F884_SYNKA</name>
<dbReference type="PANTHER" id="PTHR23080:SF133">
    <property type="entry name" value="SI:CH211-262I1.5-RELATED"/>
    <property type="match status" value="1"/>
</dbReference>
<comment type="caution">
    <text evidence="5">The sequence shown here is derived from an EMBL/GenBank/DDBJ whole genome shotgun (WGS) entry which is preliminary data.</text>
</comment>
<dbReference type="InterPro" id="IPR027806">
    <property type="entry name" value="HARBI1_dom"/>
</dbReference>
<keyword evidence="2" id="KW-0479">Metal-binding</keyword>
<gene>
    <name evidence="5" type="ORF">SKAU_G00207650</name>
</gene>
<protein>
    <recommendedName>
        <fullName evidence="4">DDE Tnp4 domain-containing protein</fullName>
    </recommendedName>
</protein>
<evidence type="ECO:0000256" key="1">
    <source>
        <dbReference type="ARBA" id="ARBA00001968"/>
    </source>
</evidence>
<dbReference type="EMBL" id="JAINUF010000007">
    <property type="protein sequence ID" value="KAJ8353198.1"/>
    <property type="molecule type" value="Genomic_DNA"/>
</dbReference>
<sequence>MKLKDGTVPTIFSWNQPIKSRRTIPRLHSKTGQEEEEEEMALQDPVEGQSSNQVFEAPSDDHDYVQEPLSLEQQLDAARKEIIRLGEENQNLRSSISDKEITKESGILNLLEEGDEVMADKGFLIKELLADINVKLVIPPFLGPSGQFNQN</sequence>
<dbReference type="AlphaFoldDB" id="A0A9Q1F884"/>
<keyword evidence="6" id="KW-1185">Reference proteome</keyword>
<evidence type="ECO:0000259" key="4">
    <source>
        <dbReference type="Pfam" id="PF13359"/>
    </source>
</evidence>
<evidence type="ECO:0000313" key="5">
    <source>
        <dbReference type="EMBL" id="KAJ8353198.1"/>
    </source>
</evidence>
<dbReference type="PANTHER" id="PTHR23080">
    <property type="entry name" value="THAP DOMAIN PROTEIN"/>
    <property type="match status" value="1"/>
</dbReference>